<reference evidence="4" key="1">
    <citation type="journal article" date="2013" name="Nat. Commun.">
        <title>Whole-genome sequencing of Oryza brachyantha reveals mechanisms underlying Oryza genome evolution.</title>
        <authorList>
            <person name="Chen J."/>
            <person name="Huang Q."/>
            <person name="Gao D."/>
            <person name="Wang J."/>
            <person name="Lang Y."/>
            <person name="Liu T."/>
            <person name="Li B."/>
            <person name="Bai Z."/>
            <person name="Luis Goicoechea J."/>
            <person name="Liang C."/>
            <person name="Chen C."/>
            <person name="Zhang W."/>
            <person name="Sun S."/>
            <person name="Liao Y."/>
            <person name="Zhang X."/>
            <person name="Yang L."/>
            <person name="Song C."/>
            <person name="Wang M."/>
            <person name="Shi J."/>
            <person name="Liu G."/>
            <person name="Liu J."/>
            <person name="Zhou H."/>
            <person name="Zhou W."/>
            <person name="Yu Q."/>
            <person name="An N."/>
            <person name="Chen Y."/>
            <person name="Cai Q."/>
            <person name="Wang B."/>
            <person name="Liu B."/>
            <person name="Min J."/>
            <person name="Huang Y."/>
            <person name="Wu H."/>
            <person name="Li Z."/>
            <person name="Zhang Y."/>
            <person name="Yin Y."/>
            <person name="Song W."/>
            <person name="Jiang J."/>
            <person name="Jackson S.A."/>
            <person name="Wing R.A."/>
            <person name="Wang J."/>
            <person name="Chen M."/>
        </authorList>
    </citation>
    <scope>NUCLEOTIDE SEQUENCE [LARGE SCALE GENOMIC DNA]</scope>
    <source>
        <strain evidence="4">cv. IRGC 101232</strain>
    </source>
</reference>
<keyword evidence="5" id="KW-1185">Reference proteome</keyword>
<accession>J3MBS2</accession>
<evidence type="ECO:0000313" key="5">
    <source>
        <dbReference type="Proteomes" id="UP000006038"/>
    </source>
</evidence>
<dbReference type="GO" id="GO:0046872">
    <property type="term" value="F:metal ion binding"/>
    <property type="evidence" value="ECO:0007669"/>
    <property type="project" value="UniProtKB-KW"/>
</dbReference>
<keyword evidence="2" id="KW-0408">Iron</keyword>
<evidence type="ECO:0000256" key="2">
    <source>
        <dbReference type="ARBA" id="ARBA00023004"/>
    </source>
</evidence>
<dbReference type="OMA" id="LEVITHT"/>
<dbReference type="eggNOG" id="KOG0143">
    <property type="taxonomic scope" value="Eukaryota"/>
</dbReference>
<dbReference type="PANTHER" id="PTHR47991">
    <property type="entry name" value="OXOGLUTARATE/IRON-DEPENDENT DIOXYGENASE"/>
    <property type="match status" value="1"/>
</dbReference>
<dbReference type="InterPro" id="IPR027443">
    <property type="entry name" value="IPNS-like_sf"/>
</dbReference>
<evidence type="ECO:0000256" key="1">
    <source>
        <dbReference type="ARBA" id="ARBA00022723"/>
    </source>
</evidence>
<proteinExistence type="predicted"/>
<dbReference type="InterPro" id="IPR005123">
    <property type="entry name" value="Oxoglu/Fe-dep_dioxygenase_dom"/>
</dbReference>
<reference evidence="4" key="2">
    <citation type="submission" date="2013-04" db="UniProtKB">
        <authorList>
            <consortium name="EnsemblPlants"/>
        </authorList>
    </citation>
    <scope>IDENTIFICATION</scope>
</reference>
<dbReference type="SUPFAM" id="SSF51197">
    <property type="entry name" value="Clavaminate synthase-like"/>
    <property type="match status" value="1"/>
</dbReference>
<feature type="domain" description="Fe2OG dioxygenase" evidence="3">
    <location>
        <begin position="93"/>
        <end position="168"/>
    </location>
</feature>
<dbReference type="Gene3D" id="2.60.120.330">
    <property type="entry name" value="B-lactam Antibiotic, Isopenicillin N Synthase, Chain"/>
    <property type="match status" value="1"/>
</dbReference>
<dbReference type="AlphaFoldDB" id="J3MBS2"/>
<protein>
    <recommendedName>
        <fullName evidence="3">Fe2OG dioxygenase domain-containing protein</fullName>
    </recommendedName>
</protein>
<dbReference type="HOGENOM" id="CLU_010119_12_0_1"/>
<organism evidence="4">
    <name type="scientific">Oryza brachyantha</name>
    <name type="common">malo sina</name>
    <dbReference type="NCBI Taxonomy" id="4533"/>
    <lineage>
        <taxon>Eukaryota</taxon>
        <taxon>Viridiplantae</taxon>
        <taxon>Streptophyta</taxon>
        <taxon>Embryophyta</taxon>
        <taxon>Tracheophyta</taxon>
        <taxon>Spermatophyta</taxon>
        <taxon>Magnoliopsida</taxon>
        <taxon>Liliopsida</taxon>
        <taxon>Poales</taxon>
        <taxon>Poaceae</taxon>
        <taxon>BOP clade</taxon>
        <taxon>Oryzoideae</taxon>
        <taxon>Oryzeae</taxon>
        <taxon>Oryzinae</taxon>
        <taxon>Oryza</taxon>
    </lineage>
</organism>
<dbReference type="EnsemblPlants" id="OB06G14660.1">
    <property type="protein sequence ID" value="OB06G14660.1"/>
    <property type="gene ID" value="OB06G14660"/>
</dbReference>
<dbReference type="PROSITE" id="PS51471">
    <property type="entry name" value="FE2OG_OXY"/>
    <property type="match status" value="1"/>
</dbReference>
<dbReference type="Pfam" id="PF03171">
    <property type="entry name" value="2OG-FeII_Oxy"/>
    <property type="match status" value="1"/>
</dbReference>
<evidence type="ECO:0000259" key="3">
    <source>
        <dbReference type="PROSITE" id="PS51471"/>
    </source>
</evidence>
<keyword evidence="1" id="KW-0479">Metal-binding</keyword>
<dbReference type="Proteomes" id="UP000006038">
    <property type="component" value="Chromosome 6"/>
</dbReference>
<name>J3MBS2_ORYBR</name>
<evidence type="ECO:0000313" key="4">
    <source>
        <dbReference type="EnsemblPlants" id="OB06G14660.1"/>
    </source>
</evidence>
<sequence>MGTIFRYKGVEMTRCQPKIRSSTGLIGCISWSSQRVIEIWPFGQHIPIPKSFRDVLHEYTLKIKTIKNNILVALDKLLELDEDCLINQFSHKAVTTARFNRYSPCPRPDVVLGLKPHSDLFVLTVLLMDKDVSGLQILRDGTWYSVPTAQDCSLLVNIGVTLEVITHT</sequence>
<dbReference type="Gramene" id="OB06G14660.1">
    <property type="protein sequence ID" value="OB06G14660.1"/>
    <property type="gene ID" value="OB06G14660"/>
</dbReference>
<dbReference type="InterPro" id="IPR050295">
    <property type="entry name" value="Plant_2OG-oxidoreductases"/>
</dbReference>
<dbReference type="InterPro" id="IPR044861">
    <property type="entry name" value="IPNS-like_FE2OG_OXY"/>
</dbReference>